<sequence length="107" mass="12338">MVNVKRNIIKELKKRKVVQHRADVNIGKRGLHPGVIEEIRRRLEIEGAVKIRILKNARSIVKDEDIRRMAESIGAIIADWRGYTYVLVKREISGIKVDKEVQRRGSG</sequence>
<evidence type="ECO:0000259" key="3">
    <source>
        <dbReference type="PROSITE" id="PS51295"/>
    </source>
</evidence>
<dbReference type="GO" id="GO:0003723">
    <property type="term" value="F:RNA binding"/>
    <property type="evidence" value="ECO:0007669"/>
    <property type="project" value="UniProtKB-UniRule"/>
</dbReference>
<reference evidence="4" key="1">
    <citation type="journal article" date="2020" name="ISME J.">
        <title>Gammaproteobacteria mediating utilization of methyl-, sulfur- and petroleum organic compounds in deep ocean hydrothermal plumes.</title>
        <authorList>
            <person name="Zhou Z."/>
            <person name="Liu Y."/>
            <person name="Pan J."/>
            <person name="Cron B.R."/>
            <person name="Toner B.M."/>
            <person name="Anantharaman K."/>
            <person name="Breier J.A."/>
            <person name="Dick G.J."/>
            <person name="Li M."/>
        </authorList>
    </citation>
    <scope>NUCLEOTIDE SEQUENCE</scope>
    <source>
        <strain evidence="4">SZUA-1435</strain>
    </source>
</reference>
<evidence type="ECO:0000313" key="5">
    <source>
        <dbReference type="Proteomes" id="UP000605805"/>
    </source>
</evidence>
<dbReference type="InterPro" id="IPR035920">
    <property type="entry name" value="YhbY-like_sf"/>
</dbReference>
<dbReference type="Proteomes" id="UP000605805">
    <property type="component" value="Unassembled WGS sequence"/>
</dbReference>
<feature type="domain" description="CRM" evidence="3">
    <location>
        <begin position="2"/>
        <end position="100"/>
    </location>
</feature>
<evidence type="ECO:0000256" key="1">
    <source>
        <dbReference type="ARBA" id="ARBA00022884"/>
    </source>
</evidence>
<proteinExistence type="predicted"/>
<dbReference type="SUPFAM" id="SSF75471">
    <property type="entry name" value="YhbY-like"/>
    <property type="match status" value="1"/>
</dbReference>
<dbReference type="AlphaFoldDB" id="A0A832Z480"/>
<evidence type="ECO:0000256" key="2">
    <source>
        <dbReference type="PROSITE-ProRule" id="PRU00626"/>
    </source>
</evidence>
<evidence type="ECO:0000313" key="4">
    <source>
        <dbReference type="EMBL" id="HIP57518.1"/>
    </source>
</evidence>
<accession>A0A832Z480</accession>
<name>A0A832Z480_9CREN</name>
<dbReference type="PROSITE" id="PS51295">
    <property type="entry name" value="CRM"/>
    <property type="match status" value="1"/>
</dbReference>
<comment type="caution">
    <text evidence="4">The sequence shown here is derived from an EMBL/GenBank/DDBJ whole genome shotgun (WGS) entry which is preliminary data.</text>
</comment>
<organism evidence="4 5">
    <name type="scientific">Ignisphaera aggregans</name>
    <dbReference type="NCBI Taxonomy" id="334771"/>
    <lineage>
        <taxon>Archaea</taxon>
        <taxon>Thermoproteota</taxon>
        <taxon>Thermoprotei</taxon>
        <taxon>Desulfurococcales</taxon>
        <taxon>Desulfurococcaceae</taxon>
        <taxon>Ignisphaera</taxon>
    </lineage>
</organism>
<dbReference type="Gene3D" id="3.30.110.60">
    <property type="entry name" value="YhbY-like"/>
    <property type="match status" value="1"/>
</dbReference>
<dbReference type="InterPro" id="IPR001890">
    <property type="entry name" value="RNA-binding_CRM"/>
</dbReference>
<keyword evidence="1 2" id="KW-0694">RNA-binding</keyword>
<gene>
    <name evidence="4" type="ORF">EYH02_05595</name>
</gene>
<dbReference type="Pfam" id="PF01985">
    <property type="entry name" value="CRS1_YhbY"/>
    <property type="match status" value="1"/>
</dbReference>
<protein>
    <submittedName>
        <fullName evidence="4">RNA-binding protein</fullName>
    </submittedName>
</protein>
<dbReference type="SMART" id="SM01103">
    <property type="entry name" value="CRS1_YhbY"/>
    <property type="match status" value="1"/>
</dbReference>
<dbReference type="EMBL" id="DQTV01000111">
    <property type="protein sequence ID" value="HIP57518.1"/>
    <property type="molecule type" value="Genomic_DNA"/>
</dbReference>